<dbReference type="GeneID" id="37283420"/>
<keyword evidence="3" id="KW-1185">Reference proteome</keyword>
<dbReference type="PANTHER" id="PTHR43777:SF1">
    <property type="entry name" value="MOLYBDENUM COFACTOR CYTIDYLYLTRANSFERASE"/>
    <property type="match status" value="1"/>
</dbReference>
<sequence>MSLPVVSPPFDAPDESPSVAGVLLAAGTSDRYGERNKLLATHDGDPLVRGAARTLLAAPVDPVVVVVGHEADRVAAALNGLDVELVQNDAYATGQASSVREGMRAVPDRADAAVVALGDMPFVAPATVGLLVDAYAAGAGDALAAAHDGHRGNPVCFDRRFFDALTDVTGDVGGRSILLDHGVLVDTGDPGVRRDVDEPSDL</sequence>
<accession>A0A345E2N3</accession>
<feature type="domain" description="MobA-like NTP transferase" evidence="1">
    <location>
        <begin position="21"/>
        <end position="180"/>
    </location>
</feature>
<organism evidence="2 3">
    <name type="scientific">Haloplanus rubicundus</name>
    <dbReference type="NCBI Taxonomy" id="1547898"/>
    <lineage>
        <taxon>Archaea</taxon>
        <taxon>Methanobacteriati</taxon>
        <taxon>Methanobacteriota</taxon>
        <taxon>Stenosarchaea group</taxon>
        <taxon>Halobacteria</taxon>
        <taxon>Halobacteriales</taxon>
        <taxon>Haloferacaceae</taxon>
        <taxon>Haloplanus</taxon>
    </lineage>
</organism>
<dbReference type="SUPFAM" id="SSF53448">
    <property type="entry name" value="Nucleotide-diphospho-sugar transferases"/>
    <property type="match status" value="1"/>
</dbReference>
<gene>
    <name evidence="2" type="ORF">DU500_08505</name>
</gene>
<dbReference type="InterPro" id="IPR029044">
    <property type="entry name" value="Nucleotide-diphossugar_trans"/>
</dbReference>
<proteinExistence type="predicted"/>
<dbReference type="Pfam" id="PF12804">
    <property type="entry name" value="NTP_transf_3"/>
    <property type="match status" value="1"/>
</dbReference>
<evidence type="ECO:0000259" key="1">
    <source>
        <dbReference type="Pfam" id="PF12804"/>
    </source>
</evidence>
<dbReference type="KEGG" id="haj:DU500_08505"/>
<evidence type="ECO:0000313" key="3">
    <source>
        <dbReference type="Proteomes" id="UP000253273"/>
    </source>
</evidence>
<keyword evidence="2" id="KW-0808">Transferase</keyword>
<dbReference type="Proteomes" id="UP000253273">
    <property type="component" value="Chromosome"/>
</dbReference>
<dbReference type="InterPro" id="IPR025877">
    <property type="entry name" value="MobA-like_NTP_Trfase"/>
</dbReference>
<name>A0A345E2N3_9EURY</name>
<dbReference type="EMBL" id="CP031150">
    <property type="protein sequence ID" value="AXG06455.1"/>
    <property type="molecule type" value="Genomic_DNA"/>
</dbReference>
<dbReference type="Gene3D" id="3.90.550.10">
    <property type="entry name" value="Spore Coat Polysaccharide Biosynthesis Protein SpsA, Chain A"/>
    <property type="match status" value="1"/>
</dbReference>
<dbReference type="RefSeq" id="WP_114585594.1">
    <property type="nucleotide sequence ID" value="NZ_CP031150.1"/>
</dbReference>
<protein>
    <submittedName>
        <fullName evidence="2">Nucleotidyltransferase family protein</fullName>
    </submittedName>
</protein>
<dbReference type="CDD" id="cd04182">
    <property type="entry name" value="GT_2_like_f"/>
    <property type="match status" value="1"/>
</dbReference>
<dbReference type="AlphaFoldDB" id="A0A345E2N3"/>
<dbReference type="OrthoDB" id="28434at2157"/>
<reference evidence="2 3" key="1">
    <citation type="submission" date="2018-07" db="EMBL/GenBank/DDBJ databases">
        <title>Genome sequences of Haloplanus sp. CBA1113.</title>
        <authorList>
            <person name="Kim Y.B."/>
            <person name="Roh S.W."/>
        </authorList>
    </citation>
    <scope>NUCLEOTIDE SEQUENCE [LARGE SCALE GENOMIC DNA]</scope>
    <source>
        <strain evidence="2 3">CBA1113</strain>
    </source>
</reference>
<evidence type="ECO:0000313" key="2">
    <source>
        <dbReference type="EMBL" id="AXG06455.1"/>
    </source>
</evidence>
<dbReference type="PANTHER" id="PTHR43777">
    <property type="entry name" value="MOLYBDENUM COFACTOR CYTIDYLYLTRANSFERASE"/>
    <property type="match status" value="1"/>
</dbReference>
<dbReference type="GO" id="GO:0016779">
    <property type="term" value="F:nucleotidyltransferase activity"/>
    <property type="evidence" value="ECO:0007669"/>
    <property type="project" value="UniProtKB-ARBA"/>
</dbReference>